<proteinExistence type="predicted"/>
<evidence type="ECO:0000313" key="2">
    <source>
        <dbReference type="EMBL" id="TWI77984.1"/>
    </source>
</evidence>
<evidence type="ECO:0000256" key="1">
    <source>
        <dbReference type="SAM" id="SignalP"/>
    </source>
</evidence>
<keyword evidence="1" id="KW-0732">Signal</keyword>
<feature type="chain" id="PRO_5021994866" description="Lipoprotein" evidence="1">
    <location>
        <begin position="26"/>
        <end position="179"/>
    </location>
</feature>
<protein>
    <recommendedName>
        <fullName evidence="4">Lipoprotein</fullName>
    </recommendedName>
</protein>
<name>A0A562SAU5_9BACT</name>
<organism evidence="2 3">
    <name type="scientific">Lacibacter cauensis</name>
    <dbReference type="NCBI Taxonomy" id="510947"/>
    <lineage>
        <taxon>Bacteria</taxon>
        <taxon>Pseudomonadati</taxon>
        <taxon>Bacteroidota</taxon>
        <taxon>Chitinophagia</taxon>
        <taxon>Chitinophagales</taxon>
        <taxon>Chitinophagaceae</taxon>
        <taxon>Lacibacter</taxon>
    </lineage>
</organism>
<keyword evidence="3" id="KW-1185">Reference proteome</keyword>
<sequence>MNTNLTLLKLPAFLLLFLLSCGQTTNNQTKTAEVNIHSNDTSNYVILNFDTTNTSLSNNTNPTLLTRAEIEEIDIILKQCVDNYNPEQKLKFDTLSKEHPEYNLKVDDFVIDLSRYKRQYLPFLNSAGQKEVWVNCFCSDFANWRKEILTVKDGGNCYFSLTINLSTNTFSYFMVNGEA</sequence>
<gene>
    <name evidence="2" type="ORF">IQ13_4227</name>
</gene>
<feature type="signal peptide" evidence="1">
    <location>
        <begin position="1"/>
        <end position="25"/>
    </location>
</feature>
<accession>A0A562SAU5</accession>
<dbReference type="Proteomes" id="UP000316167">
    <property type="component" value="Unassembled WGS sequence"/>
</dbReference>
<dbReference type="AlphaFoldDB" id="A0A562SAU5"/>
<reference evidence="2 3" key="1">
    <citation type="journal article" date="2015" name="Stand. Genomic Sci.">
        <title>Genomic Encyclopedia of Bacterial and Archaeal Type Strains, Phase III: the genomes of soil and plant-associated and newly described type strains.</title>
        <authorList>
            <person name="Whitman W.B."/>
            <person name="Woyke T."/>
            <person name="Klenk H.P."/>
            <person name="Zhou Y."/>
            <person name="Lilburn T.G."/>
            <person name="Beck B.J."/>
            <person name="De Vos P."/>
            <person name="Vandamme P."/>
            <person name="Eisen J.A."/>
            <person name="Garrity G."/>
            <person name="Hugenholtz P."/>
            <person name="Kyrpides N.C."/>
        </authorList>
    </citation>
    <scope>NUCLEOTIDE SEQUENCE [LARGE SCALE GENOMIC DNA]</scope>
    <source>
        <strain evidence="2 3">CGMCC 1.7271</strain>
    </source>
</reference>
<comment type="caution">
    <text evidence="2">The sequence shown here is derived from an EMBL/GenBank/DDBJ whole genome shotgun (WGS) entry which is preliminary data.</text>
</comment>
<dbReference type="EMBL" id="VLLE01000008">
    <property type="protein sequence ID" value="TWI77984.1"/>
    <property type="molecule type" value="Genomic_DNA"/>
</dbReference>
<dbReference type="OrthoDB" id="4301792at2"/>
<evidence type="ECO:0008006" key="4">
    <source>
        <dbReference type="Google" id="ProtNLM"/>
    </source>
</evidence>
<evidence type="ECO:0000313" key="3">
    <source>
        <dbReference type="Proteomes" id="UP000316167"/>
    </source>
</evidence>
<dbReference type="RefSeq" id="WP_144888681.1">
    <property type="nucleotide sequence ID" value="NZ_VLLE01000008.1"/>
</dbReference>